<accession>A0A2W5G1R5</accession>
<feature type="transmembrane region" description="Helical" evidence="1">
    <location>
        <begin position="20"/>
        <end position="41"/>
    </location>
</feature>
<evidence type="ECO:0000256" key="1">
    <source>
        <dbReference type="SAM" id="Phobius"/>
    </source>
</evidence>
<proteinExistence type="predicted"/>
<keyword evidence="1" id="KW-0472">Membrane</keyword>
<keyword evidence="1" id="KW-0812">Transmembrane</keyword>
<dbReference type="EMBL" id="QFOD01000002">
    <property type="protein sequence ID" value="PZP35889.1"/>
    <property type="molecule type" value="Genomic_DNA"/>
</dbReference>
<evidence type="ECO:0000313" key="2">
    <source>
        <dbReference type="EMBL" id="PZP35889.1"/>
    </source>
</evidence>
<protein>
    <submittedName>
        <fullName evidence="2">Type IV pilus modification protein PilV</fullName>
    </submittedName>
</protein>
<gene>
    <name evidence="2" type="primary">pilV</name>
    <name evidence="2" type="ORF">DI603_02815</name>
</gene>
<dbReference type="Proteomes" id="UP000249633">
    <property type="component" value="Unassembled WGS sequence"/>
</dbReference>
<evidence type="ECO:0000313" key="3">
    <source>
        <dbReference type="Proteomes" id="UP000249633"/>
    </source>
</evidence>
<reference evidence="2 3" key="1">
    <citation type="submission" date="2017-08" db="EMBL/GenBank/DDBJ databases">
        <title>Infants hospitalized years apart are colonized by the same room-sourced microbial strains.</title>
        <authorList>
            <person name="Brooks B."/>
            <person name="Olm M.R."/>
            <person name="Firek B.A."/>
            <person name="Baker R."/>
            <person name="Thomas B.C."/>
            <person name="Morowitz M.J."/>
            <person name="Banfield J.F."/>
        </authorList>
    </citation>
    <scope>NUCLEOTIDE SEQUENCE [LARGE SCALE GENOMIC DNA]</scope>
    <source>
        <strain evidence="2">S2_012_000_R2_81</strain>
    </source>
</reference>
<sequence length="167" mass="17525">MNTPRPALPAQQRGVMLLEVLIALLIFALGVLGLIGLQATAAKESGQAKYRADATLLANDLIGQMWVTSRNITTLTTAFTSEGSGGAQYQVWRDRVNAALPGSAANPPTVVFTAMPPLPAIDKGVLGTTPATGLPSGVQVTITMFWKAPGEPANDPVHNIVLVNEIR</sequence>
<organism evidence="2 3">
    <name type="scientific">Roseateles depolymerans</name>
    <dbReference type="NCBI Taxonomy" id="76731"/>
    <lineage>
        <taxon>Bacteria</taxon>
        <taxon>Pseudomonadati</taxon>
        <taxon>Pseudomonadota</taxon>
        <taxon>Betaproteobacteria</taxon>
        <taxon>Burkholderiales</taxon>
        <taxon>Sphaerotilaceae</taxon>
        <taxon>Roseateles</taxon>
    </lineage>
</organism>
<dbReference type="NCBIfam" id="TIGR02523">
    <property type="entry name" value="type_IV_pilV"/>
    <property type="match status" value="1"/>
</dbReference>
<dbReference type="AlphaFoldDB" id="A0A2W5G1R5"/>
<dbReference type="InterPro" id="IPR013362">
    <property type="entry name" value="Pilus_4_PilV"/>
</dbReference>
<name>A0A2W5G1R5_9BURK</name>
<comment type="caution">
    <text evidence="2">The sequence shown here is derived from an EMBL/GenBank/DDBJ whole genome shotgun (WGS) entry which is preliminary data.</text>
</comment>
<keyword evidence="1" id="KW-1133">Transmembrane helix</keyword>